<sequence length="711" mass="76865">MSAARPAARRKVRKGTQSCWECKRRKIRCTFAAPTDAVCDGCKSRQTRCVGQEYEDEETPPAGRKADRLRRMESIIEDLVKKKKEQQSAGDESPGDDGSTPDQKYTVPPSLDLHTPEDLTRHLIALWPSQPELDRIVASQACTALLLNGIVCEPYEGHLDTHTACLGQATQRPDPATAHPALVARNAMLLVTLLDSLPPAASARSTALQDRLYAAAARLVAAGHEHMASLHGLESHLMETAYLATRGNLRRAWLVNRRGMSLAQLAGLPTSAATAAARSDYVWFRLVCSDRHLSLLLGLPQATTENAFATPAALEALPPLERFERIMVVACSLILQRNGAGQAGDLDTTYEIDTTLQRAAAMLTPQWWLVTPPTLARLEGSGAAAFYETTRLMNQFMYHHLLVQLHLPYILLPATADARMDCSRMTVANAARSILMRFISFHGSPASVSYCRAIDFFAFIASTTLCLVHIEARRQQHLARAGGFSRLQPLVHQRHSDRALLQSLLDIVAGMTQTGPDPIAKRISSILTPLLEIELDSFKGGCYSISAVECQKAAGGRTEFAADFGDSSSAPDVLHIKIPHVGTIRIQNHSELPGSAEPACARSETQEAGLASGQECCGGDSCGRSTLPTPNADCAPCSQPRETDWADSGTLPGPFSSMAHPKDDEWAGHSASLDLGTISEPYLAGSGLSSDDHWALQGVDIALFSNLTQGS</sequence>
<feature type="region of interest" description="Disordered" evidence="4">
    <location>
        <begin position="638"/>
        <end position="663"/>
    </location>
</feature>
<dbReference type="RefSeq" id="XP_006674119.1">
    <property type="nucleotide sequence ID" value="XM_006674056.1"/>
</dbReference>
<keyword evidence="7" id="KW-1185">Reference proteome</keyword>
<dbReference type="AlphaFoldDB" id="G3JSM8"/>
<dbReference type="InterPro" id="IPR036864">
    <property type="entry name" value="Zn2-C6_fun-type_DNA-bd_sf"/>
</dbReference>
<dbReference type="PANTHER" id="PTHR47840:SF1">
    <property type="entry name" value="ZN(II)2CYS6 TRANSCRIPTION FACTOR (EUROFUNG)"/>
    <property type="match status" value="1"/>
</dbReference>
<gene>
    <name evidence="6" type="ORF">CCM_08920</name>
</gene>
<dbReference type="HOGENOM" id="CLU_004804_0_2_1"/>
<proteinExistence type="predicted"/>
<keyword evidence="3" id="KW-0539">Nucleus</keyword>
<dbReference type="eggNOG" id="ENOG502SJ8Q">
    <property type="taxonomic scope" value="Eukaryota"/>
</dbReference>
<dbReference type="PROSITE" id="PS00463">
    <property type="entry name" value="ZN2_CY6_FUNGAL_1"/>
    <property type="match status" value="1"/>
</dbReference>
<feature type="region of interest" description="Disordered" evidence="4">
    <location>
        <begin position="50"/>
        <end position="113"/>
    </location>
</feature>
<dbReference type="OrthoDB" id="5392779at2759"/>
<feature type="compositionally biased region" description="Basic and acidic residues" evidence="4">
    <location>
        <begin position="64"/>
        <end position="80"/>
    </location>
</feature>
<dbReference type="STRING" id="983644.G3JSM8"/>
<evidence type="ECO:0000313" key="6">
    <source>
        <dbReference type="EMBL" id="EGX88874.1"/>
    </source>
</evidence>
<dbReference type="CDD" id="cd12148">
    <property type="entry name" value="fungal_TF_MHR"/>
    <property type="match status" value="1"/>
</dbReference>
<evidence type="ECO:0000256" key="4">
    <source>
        <dbReference type="SAM" id="MobiDB-lite"/>
    </source>
</evidence>
<keyword evidence="1" id="KW-0805">Transcription regulation</keyword>
<evidence type="ECO:0000256" key="3">
    <source>
        <dbReference type="ARBA" id="ARBA00023242"/>
    </source>
</evidence>
<dbReference type="GO" id="GO:0000981">
    <property type="term" value="F:DNA-binding transcription factor activity, RNA polymerase II-specific"/>
    <property type="evidence" value="ECO:0007669"/>
    <property type="project" value="InterPro"/>
</dbReference>
<evidence type="ECO:0000256" key="1">
    <source>
        <dbReference type="ARBA" id="ARBA00023015"/>
    </source>
</evidence>
<organism evidence="6 7">
    <name type="scientific">Cordyceps militaris (strain CM01)</name>
    <name type="common">Caterpillar fungus</name>
    <dbReference type="NCBI Taxonomy" id="983644"/>
    <lineage>
        <taxon>Eukaryota</taxon>
        <taxon>Fungi</taxon>
        <taxon>Dikarya</taxon>
        <taxon>Ascomycota</taxon>
        <taxon>Pezizomycotina</taxon>
        <taxon>Sordariomycetes</taxon>
        <taxon>Hypocreomycetidae</taxon>
        <taxon>Hypocreales</taxon>
        <taxon>Cordycipitaceae</taxon>
        <taxon>Cordyceps</taxon>
    </lineage>
</organism>
<dbReference type="Pfam" id="PF00172">
    <property type="entry name" value="Zn_clus"/>
    <property type="match status" value="1"/>
</dbReference>
<dbReference type="InParanoid" id="G3JSM8"/>
<evidence type="ECO:0000313" key="7">
    <source>
        <dbReference type="Proteomes" id="UP000001610"/>
    </source>
</evidence>
<dbReference type="Gene3D" id="4.10.240.10">
    <property type="entry name" value="Zn(2)-C6 fungal-type DNA-binding domain"/>
    <property type="match status" value="1"/>
</dbReference>
<dbReference type="EMBL" id="JH126405">
    <property type="protein sequence ID" value="EGX88874.1"/>
    <property type="molecule type" value="Genomic_DNA"/>
</dbReference>
<dbReference type="GeneID" id="18170925"/>
<dbReference type="PROSITE" id="PS50048">
    <property type="entry name" value="ZN2_CY6_FUNGAL_2"/>
    <property type="match status" value="1"/>
</dbReference>
<name>G3JSM8_CORMM</name>
<accession>G3JSM8</accession>
<dbReference type="CDD" id="cd00067">
    <property type="entry name" value="GAL4"/>
    <property type="match status" value="1"/>
</dbReference>
<evidence type="ECO:0000256" key="2">
    <source>
        <dbReference type="ARBA" id="ARBA00023163"/>
    </source>
</evidence>
<dbReference type="GO" id="GO:0008270">
    <property type="term" value="F:zinc ion binding"/>
    <property type="evidence" value="ECO:0007669"/>
    <property type="project" value="InterPro"/>
</dbReference>
<reference evidence="6 7" key="1">
    <citation type="journal article" date="2011" name="Genome Biol.">
        <title>Genome sequence of the insect pathogenic fungus Cordyceps militaris, a valued traditional Chinese medicine.</title>
        <authorList>
            <person name="Zheng P."/>
            <person name="Xia Y."/>
            <person name="Xiao G."/>
            <person name="Xiong C."/>
            <person name="Hu X."/>
            <person name="Zhang S."/>
            <person name="Zheng H."/>
            <person name="Huang Y."/>
            <person name="Zhou Y."/>
            <person name="Wang S."/>
            <person name="Zhao G.P."/>
            <person name="Liu X."/>
            <person name="St Leger R.J."/>
            <person name="Wang C."/>
        </authorList>
    </citation>
    <scope>NUCLEOTIDE SEQUENCE [LARGE SCALE GENOMIC DNA]</scope>
    <source>
        <strain evidence="6 7">CM01</strain>
    </source>
</reference>
<feature type="domain" description="Zn(2)-C6 fungal-type" evidence="5">
    <location>
        <begin position="18"/>
        <end position="50"/>
    </location>
</feature>
<dbReference type="VEuPathDB" id="FungiDB:CCM_08920"/>
<dbReference type="SMART" id="SM00066">
    <property type="entry name" value="GAL4"/>
    <property type="match status" value="1"/>
</dbReference>
<dbReference type="Proteomes" id="UP000001610">
    <property type="component" value="Unassembled WGS sequence"/>
</dbReference>
<keyword evidence="2" id="KW-0804">Transcription</keyword>
<dbReference type="InterPro" id="IPR001138">
    <property type="entry name" value="Zn2Cys6_DnaBD"/>
</dbReference>
<dbReference type="SUPFAM" id="SSF57701">
    <property type="entry name" value="Zn2/Cys6 DNA-binding domain"/>
    <property type="match status" value="1"/>
</dbReference>
<evidence type="ECO:0000259" key="5">
    <source>
        <dbReference type="PROSITE" id="PS50048"/>
    </source>
</evidence>
<dbReference type="PANTHER" id="PTHR47840">
    <property type="entry name" value="ZN(II)2CYS6 TRANSCRIPTION FACTOR (EUROFUNG)-RELATED"/>
    <property type="match status" value="1"/>
</dbReference>
<dbReference type="OMA" id="PAQWWIM"/>
<dbReference type="KEGG" id="cmt:CCM_08920"/>
<protein>
    <submittedName>
        <fullName evidence="6">C6 zinc finger domain containing protein</fullName>
    </submittedName>
</protein>